<sequence length="163" mass="17256">MARPLAQATAAVATEPNVVVVAFTLISREGEVLSVVAEALDLRSGTGADSRVQSREAWIAQNAPVGPTPLVFYNCEHLIDSIANLAAFLLTAKPNLRIMATSRRSLAITGEAILEIPELPLPSAVALMGTGTLLMHEALPIVEKVDLEILGQYCEELPGEKSG</sequence>
<protein>
    <submittedName>
        <fullName evidence="1">Uncharacterized protein</fullName>
    </submittedName>
</protein>
<gene>
    <name evidence="1" type="ORF">FYJ24_05950</name>
</gene>
<dbReference type="EMBL" id="VULO01000006">
    <property type="protein sequence ID" value="MSS84315.1"/>
    <property type="molecule type" value="Genomic_DNA"/>
</dbReference>
<proteinExistence type="predicted"/>
<dbReference type="AlphaFoldDB" id="A0A6N7W4S4"/>
<organism evidence="1 2">
    <name type="scientific">Scrofimicrobium canadense</name>
    <dbReference type="NCBI Taxonomy" id="2652290"/>
    <lineage>
        <taxon>Bacteria</taxon>
        <taxon>Bacillati</taxon>
        <taxon>Actinomycetota</taxon>
        <taxon>Actinomycetes</taxon>
        <taxon>Actinomycetales</taxon>
        <taxon>Actinomycetaceae</taxon>
        <taxon>Scrofimicrobium</taxon>
    </lineage>
</organism>
<dbReference type="Proteomes" id="UP000470875">
    <property type="component" value="Unassembled WGS sequence"/>
</dbReference>
<comment type="caution">
    <text evidence="1">The sequence shown here is derived from an EMBL/GenBank/DDBJ whole genome shotgun (WGS) entry which is preliminary data.</text>
</comment>
<accession>A0A6N7W4S4</accession>
<name>A0A6N7W4S4_9ACTO</name>
<dbReference type="RefSeq" id="WP_154544562.1">
    <property type="nucleotide sequence ID" value="NZ_VULO01000006.1"/>
</dbReference>
<reference evidence="1 2" key="1">
    <citation type="submission" date="2019-08" db="EMBL/GenBank/DDBJ databases">
        <title>In-depth cultivation of the pig gut microbiome towards novel bacterial diversity and tailored functional studies.</title>
        <authorList>
            <person name="Wylensek D."/>
            <person name="Hitch T.C.A."/>
            <person name="Clavel T."/>
        </authorList>
    </citation>
    <scope>NUCLEOTIDE SEQUENCE [LARGE SCALE GENOMIC DNA]</scope>
    <source>
        <strain evidence="1 2">WB03_NA08</strain>
    </source>
</reference>
<keyword evidence="2" id="KW-1185">Reference proteome</keyword>
<evidence type="ECO:0000313" key="1">
    <source>
        <dbReference type="EMBL" id="MSS84315.1"/>
    </source>
</evidence>
<evidence type="ECO:0000313" key="2">
    <source>
        <dbReference type="Proteomes" id="UP000470875"/>
    </source>
</evidence>